<dbReference type="AlphaFoldDB" id="A0A2T9YE44"/>
<dbReference type="GO" id="GO:0008270">
    <property type="term" value="F:zinc ion binding"/>
    <property type="evidence" value="ECO:0007669"/>
    <property type="project" value="UniProtKB-KW"/>
</dbReference>
<feature type="domain" description="SET" evidence="19">
    <location>
        <begin position="150"/>
        <end position="675"/>
    </location>
</feature>
<dbReference type="SUPFAM" id="SSF47157">
    <property type="entry name" value="Mitochondrial import receptor subunit Tom20"/>
    <property type="match status" value="1"/>
</dbReference>
<feature type="domain" description="MYND-type" evidence="20">
    <location>
        <begin position="427"/>
        <end position="465"/>
    </location>
</feature>
<keyword evidence="4" id="KW-0812">Transmembrane</keyword>
<feature type="compositionally biased region" description="Basic and acidic residues" evidence="18">
    <location>
        <begin position="177"/>
        <end position="189"/>
    </location>
</feature>
<dbReference type="Proteomes" id="UP000245699">
    <property type="component" value="Unassembled WGS sequence"/>
</dbReference>
<dbReference type="FunFam" id="1.20.960.10:FF:000002">
    <property type="entry name" value="Mitochondrial import receptor subunit TOM20"/>
    <property type="match status" value="1"/>
</dbReference>
<dbReference type="InterPro" id="IPR001214">
    <property type="entry name" value="SET_dom"/>
</dbReference>
<feature type="compositionally biased region" description="Low complexity" evidence="18">
    <location>
        <begin position="139"/>
        <end position="149"/>
    </location>
</feature>
<evidence type="ECO:0000256" key="2">
    <source>
        <dbReference type="ARBA" id="ARBA00005792"/>
    </source>
</evidence>
<keyword evidence="5" id="KW-0479">Metal-binding</keyword>
<dbReference type="Gene3D" id="6.10.140.2220">
    <property type="match status" value="1"/>
</dbReference>
<accession>A0A2T9YE44</accession>
<dbReference type="STRING" id="61424.A0A2T9YE44"/>
<proteinExistence type="inferred from homology"/>
<feature type="compositionally biased region" description="Low complexity" evidence="18">
    <location>
        <begin position="332"/>
        <end position="370"/>
    </location>
</feature>
<evidence type="ECO:0000313" key="21">
    <source>
        <dbReference type="EMBL" id="PVU90618.1"/>
    </source>
</evidence>
<evidence type="ECO:0000259" key="20">
    <source>
        <dbReference type="PROSITE" id="PS50865"/>
    </source>
</evidence>
<feature type="region of interest" description="Disordered" evidence="18">
    <location>
        <begin position="313"/>
        <end position="427"/>
    </location>
</feature>
<protein>
    <recommendedName>
        <fullName evidence="14">Mitochondrial import receptor subunit TOM20</fullName>
    </recommendedName>
    <alternativeName>
        <fullName evidence="13">Mitochondrial 20 kDa outer membrane protein</fullName>
    </alternativeName>
    <alternativeName>
        <fullName evidence="15">Mitochondrial import receptor subunit tom20</fullName>
    </alternativeName>
    <alternativeName>
        <fullName evidence="16">Translocase of outer membrane 20 kDa subunit</fullName>
    </alternativeName>
</protein>
<dbReference type="GO" id="GO:0016031">
    <property type="term" value="P:tRNA import into mitochondrion"/>
    <property type="evidence" value="ECO:0007669"/>
    <property type="project" value="TreeGrafter"/>
</dbReference>
<dbReference type="GO" id="GO:0005742">
    <property type="term" value="C:mitochondrial outer membrane translocase complex"/>
    <property type="evidence" value="ECO:0007669"/>
    <property type="project" value="InterPro"/>
</dbReference>
<dbReference type="Pfam" id="PF02064">
    <property type="entry name" value="MAS20"/>
    <property type="match status" value="1"/>
</dbReference>
<dbReference type="InterPro" id="IPR002056">
    <property type="entry name" value="MAS20"/>
</dbReference>
<gene>
    <name evidence="21" type="ORF">BB559_004519</name>
</gene>
<evidence type="ECO:0000256" key="1">
    <source>
        <dbReference type="ARBA" id="ARBA00004572"/>
    </source>
</evidence>
<evidence type="ECO:0000313" key="22">
    <source>
        <dbReference type="Proteomes" id="UP000245699"/>
    </source>
</evidence>
<evidence type="ECO:0000259" key="19">
    <source>
        <dbReference type="PROSITE" id="PS50280"/>
    </source>
</evidence>
<evidence type="ECO:0000256" key="4">
    <source>
        <dbReference type="ARBA" id="ARBA00022692"/>
    </source>
</evidence>
<evidence type="ECO:0000256" key="15">
    <source>
        <dbReference type="ARBA" id="ARBA00073975"/>
    </source>
</evidence>
<dbReference type="InterPro" id="IPR023392">
    <property type="entry name" value="Tom20_dom_sf"/>
</dbReference>
<evidence type="ECO:0000256" key="14">
    <source>
        <dbReference type="ARBA" id="ARBA00068548"/>
    </source>
</evidence>
<dbReference type="PANTHER" id="PTHR12430:SF0">
    <property type="entry name" value="TRANSLOCASE OF OUTER MITOCHONDRIAL MEMBRANE 20"/>
    <property type="match status" value="1"/>
</dbReference>
<dbReference type="GO" id="GO:0030150">
    <property type="term" value="P:protein import into mitochondrial matrix"/>
    <property type="evidence" value="ECO:0007669"/>
    <property type="project" value="TreeGrafter"/>
</dbReference>
<dbReference type="PROSITE" id="PS50865">
    <property type="entry name" value="ZF_MYND_2"/>
    <property type="match status" value="1"/>
</dbReference>
<evidence type="ECO:0000256" key="3">
    <source>
        <dbReference type="ARBA" id="ARBA00022448"/>
    </source>
</evidence>
<feature type="compositionally biased region" description="Basic and acidic residues" evidence="18">
    <location>
        <begin position="397"/>
        <end position="427"/>
    </location>
</feature>
<keyword evidence="6 17" id="KW-0863">Zinc-finger</keyword>
<name>A0A2T9YE44_9FUNG</name>
<evidence type="ECO:0000256" key="9">
    <source>
        <dbReference type="ARBA" id="ARBA00022927"/>
    </source>
</evidence>
<dbReference type="Pfam" id="PF01753">
    <property type="entry name" value="zf-MYND"/>
    <property type="match status" value="1"/>
</dbReference>
<dbReference type="SUPFAM" id="SSF82199">
    <property type="entry name" value="SET domain"/>
    <property type="match status" value="1"/>
</dbReference>
<evidence type="ECO:0000256" key="8">
    <source>
        <dbReference type="ARBA" id="ARBA00022833"/>
    </source>
</evidence>
<evidence type="ECO:0000256" key="5">
    <source>
        <dbReference type="ARBA" id="ARBA00022723"/>
    </source>
</evidence>
<evidence type="ECO:0000256" key="17">
    <source>
        <dbReference type="PROSITE-ProRule" id="PRU00134"/>
    </source>
</evidence>
<evidence type="ECO:0000256" key="18">
    <source>
        <dbReference type="SAM" id="MobiDB-lite"/>
    </source>
</evidence>
<evidence type="ECO:0000256" key="7">
    <source>
        <dbReference type="ARBA" id="ARBA00022787"/>
    </source>
</evidence>
<dbReference type="PANTHER" id="PTHR12430">
    <property type="entry name" value="MITOCHONDRIAL IMPORT RECEPTOR SUBUNIT TOM20"/>
    <property type="match status" value="1"/>
</dbReference>
<keyword evidence="9" id="KW-0653">Protein transport</keyword>
<sequence length="675" mass="74981">MGIIVKEKKKAKQQAEKAFIKTDITIGEKALELVKSLKDSKVPTNPEEREQFFMTQVSSGETLASKGPSEYDNAAKCFYQALKVYPNPVELIMIYQKTVPEQIFALVMSMMTQEVNLKKLRYFEVFPPSSMNVSALPNTQSQTSQSSPEESIEKKSSKKDRKSKKKGTASQTSVESNKNDIDVPRSLHSTKDFKTGETIFTEEPIISSLFFEHSSDHFCHNCSREIPNSQQPPVENPAQTVPSISIITPEVTETIEISKDISETDSDIQSSTNSSEITEITESQISAIEAEISIEDISLPVQESAVLEDFEASSDDIKSVQKEAEESVTESITAEPTEPITAEPTEPITAEPTESITAEPTEPITAEPTEVSPESSNENTKEEVSENDNVETETPSQDEKAIPKETTESPIVEEKKDDLEQKIQKESSEVTKEDTAFKCEKCGVAVYCSKSCQNDAWEAEHQFLCTAESNTGAIKLRDYCKDQKTLSPDLITKLFGEIIDVEKRKDMAAALGIPKDKQPKTKVSYLNNISSSEEFTVWEHMERLPNQTTINISDDKSSLVLLNEVLGSKVPGLSDFVTEERYSIVKNKLDRNCFYIKTNSPAALANAESEKSCADTYHDNKNGVSIGTGLYFVASYLENSNEPNVEIQFNSGDNKMSLVAIKDINKGDKLFADYN</sequence>
<dbReference type="InterPro" id="IPR002893">
    <property type="entry name" value="Znf_MYND"/>
</dbReference>
<organism evidence="21 22">
    <name type="scientific">Furculomyces boomerangus</name>
    <dbReference type="NCBI Taxonomy" id="61424"/>
    <lineage>
        <taxon>Eukaryota</taxon>
        <taxon>Fungi</taxon>
        <taxon>Fungi incertae sedis</taxon>
        <taxon>Zoopagomycota</taxon>
        <taxon>Kickxellomycotina</taxon>
        <taxon>Harpellomycetes</taxon>
        <taxon>Harpellales</taxon>
        <taxon>Harpellaceae</taxon>
        <taxon>Furculomyces</taxon>
    </lineage>
</organism>
<dbReference type="GO" id="GO:0006605">
    <property type="term" value="P:protein targeting"/>
    <property type="evidence" value="ECO:0007669"/>
    <property type="project" value="InterPro"/>
</dbReference>
<keyword evidence="3" id="KW-0813">Transport</keyword>
<evidence type="ECO:0000256" key="12">
    <source>
        <dbReference type="ARBA" id="ARBA00023136"/>
    </source>
</evidence>
<dbReference type="Gene3D" id="1.20.960.10">
    <property type="entry name" value="Mitochondrial outer membrane translocase complex, subunit Tom20 domain"/>
    <property type="match status" value="1"/>
</dbReference>
<dbReference type="GO" id="GO:0008320">
    <property type="term" value="F:protein transmembrane transporter activity"/>
    <property type="evidence" value="ECO:0007669"/>
    <property type="project" value="TreeGrafter"/>
</dbReference>
<dbReference type="PRINTS" id="PR00351">
    <property type="entry name" value="OM20RECEPTOR"/>
</dbReference>
<keyword evidence="10" id="KW-1133">Transmembrane helix</keyword>
<reference evidence="21 22" key="1">
    <citation type="journal article" date="2018" name="MBio">
        <title>Comparative Genomics Reveals the Core Gene Toolbox for the Fungus-Insect Symbiosis.</title>
        <authorList>
            <person name="Wang Y."/>
            <person name="Stata M."/>
            <person name="Wang W."/>
            <person name="Stajich J.E."/>
            <person name="White M.M."/>
            <person name="Moncalvo J.M."/>
        </authorList>
    </citation>
    <scope>NUCLEOTIDE SEQUENCE [LARGE SCALE GENOMIC DNA]</scope>
    <source>
        <strain evidence="21 22">AUS-77-4</strain>
    </source>
</reference>
<keyword evidence="8" id="KW-0862">Zinc</keyword>
<dbReference type="OrthoDB" id="2154253at2759"/>
<evidence type="ECO:0000256" key="11">
    <source>
        <dbReference type="ARBA" id="ARBA00023128"/>
    </source>
</evidence>
<feature type="compositionally biased region" description="Basic residues" evidence="18">
    <location>
        <begin position="156"/>
        <end position="167"/>
    </location>
</feature>
<evidence type="ECO:0000256" key="10">
    <source>
        <dbReference type="ARBA" id="ARBA00022989"/>
    </source>
</evidence>
<evidence type="ECO:0000256" key="13">
    <source>
        <dbReference type="ARBA" id="ARBA00042705"/>
    </source>
</evidence>
<dbReference type="GO" id="GO:0030943">
    <property type="term" value="F:mitochondrion targeting sequence binding"/>
    <property type="evidence" value="ECO:0007669"/>
    <property type="project" value="TreeGrafter"/>
</dbReference>
<feature type="region of interest" description="Disordered" evidence="18">
    <location>
        <begin position="133"/>
        <end position="189"/>
    </location>
</feature>
<keyword evidence="22" id="KW-1185">Reference proteome</keyword>
<dbReference type="EMBL" id="MBFT01000471">
    <property type="protein sequence ID" value="PVU90618.1"/>
    <property type="molecule type" value="Genomic_DNA"/>
</dbReference>
<keyword evidence="11" id="KW-0496">Mitochondrion</keyword>
<dbReference type="PROSITE" id="PS50280">
    <property type="entry name" value="SET"/>
    <property type="match status" value="1"/>
</dbReference>
<comment type="similarity">
    <text evidence="2">Belongs to the Tom20 family.</text>
</comment>
<dbReference type="Gene3D" id="2.170.270.10">
    <property type="entry name" value="SET domain"/>
    <property type="match status" value="1"/>
</dbReference>
<evidence type="ECO:0000256" key="6">
    <source>
        <dbReference type="ARBA" id="ARBA00022771"/>
    </source>
</evidence>
<evidence type="ECO:0000256" key="16">
    <source>
        <dbReference type="ARBA" id="ARBA00080405"/>
    </source>
</evidence>
<keyword evidence="7" id="KW-1000">Mitochondrion outer membrane</keyword>
<dbReference type="GO" id="GO:0006886">
    <property type="term" value="P:intracellular protein transport"/>
    <property type="evidence" value="ECO:0007669"/>
    <property type="project" value="InterPro"/>
</dbReference>
<comment type="caution">
    <text evidence="21">The sequence shown here is derived from an EMBL/GenBank/DDBJ whole genome shotgun (WGS) entry which is preliminary data.</text>
</comment>
<feature type="compositionally biased region" description="Basic and acidic residues" evidence="18">
    <location>
        <begin position="315"/>
        <end position="325"/>
    </location>
</feature>
<dbReference type="SUPFAM" id="SSF144232">
    <property type="entry name" value="HIT/MYND zinc finger-like"/>
    <property type="match status" value="1"/>
</dbReference>
<comment type="subcellular location">
    <subcellularLocation>
        <location evidence="1">Mitochondrion outer membrane</location>
        <topology evidence="1">Single-pass membrane protein</topology>
    </subcellularLocation>
</comment>
<keyword evidence="12" id="KW-0472">Membrane</keyword>
<dbReference type="InterPro" id="IPR046341">
    <property type="entry name" value="SET_dom_sf"/>
</dbReference>